<dbReference type="EMBL" id="JAUKUD010000004">
    <property type="protein sequence ID" value="KAK0746270.1"/>
    <property type="molecule type" value="Genomic_DNA"/>
</dbReference>
<proteinExistence type="predicted"/>
<evidence type="ECO:0000313" key="1">
    <source>
        <dbReference type="EMBL" id="KAK0746270.1"/>
    </source>
</evidence>
<evidence type="ECO:0000313" key="2">
    <source>
        <dbReference type="Proteomes" id="UP001172155"/>
    </source>
</evidence>
<comment type="caution">
    <text evidence="1">The sequence shown here is derived from an EMBL/GenBank/DDBJ whole genome shotgun (WGS) entry which is preliminary data.</text>
</comment>
<organism evidence="1 2">
    <name type="scientific">Schizothecium vesticola</name>
    <dbReference type="NCBI Taxonomy" id="314040"/>
    <lineage>
        <taxon>Eukaryota</taxon>
        <taxon>Fungi</taxon>
        <taxon>Dikarya</taxon>
        <taxon>Ascomycota</taxon>
        <taxon>Pezizomycotina</taxon>
        <taxon>Sordariomycetes</taxon>
        <taxon>Sordariomycetidae</taxon>
        <taxon>Sordariales</taxon>
        <taxon>Schizotheciaceae</taxon>
        <taxon>Schizothecium</taxon>
    </lineage>
</organism>
<protein>
    <submittedName>
        <fullName evidence="1">Uncharacterized protein</fullName>
    </submittedName>
</protein>
<accession>A0AA40EVJ8</accession>
<reference evidence="1" key="1">
    <citation type="submission" date="2023-06" db="EMBL/GenBank/DDBJ databases">
        <title>Genome-scale phylogeny and comparative genomics of the fungal order Sordariales.</title>
        <authorList>
            <consortium name="Lawrence Berkeley National Laboratory"/>
            <person name="Hensen N."/>
            <person name="Bonometti L."/>
            <person name="Westerberg I."/>
            <person name="Brannstrom I.O."/>
            <person name="Guillou S."/>
            <person name="Cros-Aarteil S."/>
            <person name="Calhoun S."/>
            <person name="Haridas S."/>
            <person name="Kuo A."/>
            <person name="Mondo S."/>
            <person name="Pangilinan J."/>
            <person name="Riley R."/>
            <person name="LaButti K."/>
            <person name="Andreopoulos B."/>
            <person name="Lipzen A."/>
            <person name="Chen C."/>
            <person name="Yanf M."/>
            <person name="Daum C."/>
            <person name="Ng V."/>
            <person name="Clum A."/>
            <person name="Steindorff A."/>
            <person name="Ohm R."/>
            <person name="Martin F."/>
            <person name="Silar P."/>
            <person name="Natvig D."/>
            <person name="Lalanne C."/>
            <person name="Gautier V."/>
            <person name="Ament-velasquez S.L."/>
            <person name="Kruys A."/>
            <person name="Hutchinson M.I."/>
            <person name="Powell A.J."/>
            <person name="Barry K."/>
            <person name="Miller A.N."/>
            <person name="Grigoriev I.V."/>
            <person name="Debuchy R."/>
            <person name="Gladieux P."/>
            <person name="Thoren M.H."/>
            <person name="Johannesson H."/>
        </authorList>
    </citation>
    <scope>NUCLEOTIDE SEQUENCE</scope>
    <source>
        <strain evidence="1">SMH3187-1</strain>
    </source>
</reference>
<name>A0AA40EVJ8_9PEZI</name>
<sequence>MLLEARVAAVRSGRWLPRMYRSGRGMIGEDARQKGRTLYKIATGLLTRGCFRVGRRMPEQAMRKEVYRPGAACNEEVVQACGEHEVRDPTNMDRFMALGGESFVSTDSQKPQGRVGERPRGPLLSMARCWRFLCDGGQAEAELHFEAGRELEELGGTTTWRRVGRRPQEVMRRRRCCVVQRDARCVSKGRWRNRRPCLSRLLTPTRKGGAEPESKESRS</sequence>
<dbReference type="Proteomes" id="UP001172155">
    <property type="component" value="Unassembled WGS sequence"/>
</dbReference>
<gene>
    <name evidence="1" type="ORF">B0T18DRAFT_147550</name>
</gene>
<dbReference type="AlphaFoldDB" id="A0AA40EVJ8"/>
<keyword evidence="2" id="KW-1185">Reference proteome</keyword>